<feature type="transmembrane region" description="Helical" evidence="2">
    <location>
        <begin position="315"/>
        <end position="340"/>
    </location>
</feature>
<feature type="compositionally biased region" description="Polar residues" evidence="1">
    <location>
        <begin position="140"/>
        <end position="164"/>
    </location>
</feature>
<evidence type="ECO:0000313" key="3">
    <source>
        <dbReference type="EMBL" id="MUH59316.1"/>
    </source>
</evidence>
<gene>
    <name evidence="3" type="ORF">GSD1FS_0635</name>
</gene>
<keyword evidence="2" id="KW-0812">Transmembrane</keyword>
<feature type="compositionally biased region" description="Low complexity" evidence="1">
    <location>
        <begin position="165"/>
        <end position="190"/>
    </location>
</feature>
<dbReference type="PANTHER" id="PTHR34980:SF2">
    <property type="entry name" value="INNER MEMBRANE PROTEIN YHAH-RELATED"/>
    <property type="match status" value="1"/>
</dbReference>
<dbReference type="AlphaFoldDB" id="A0A7K1J3U0"/>
<feature type="transmembrane region" description="Helical" evidence="2">
    <location>
        <begin position="346"/>
        <end position="373"/>
    </location>
</feature>
<feature type="region of interest" description="Disordered" evidence="1">
    <location>
        <begin position="1"/>
        <end position="190"/>
    </location>
</feature>
<feature type="transmembrane region" description="Helical" evidence="2">
    <location>
        <begin position="256"/>
        <end position="273"/>
    </location>
</feature>
<dbReference type="PANTHER" id="PTHR34980">
    <property type="entry name" value="INNER MEMBRANE PROTEIN-RELATED-RELATED"/>
    <property type="match status" value="1"/>
</dbReference>
<sequence>MTDPMSNQTGDANNPQSVDPNTAQNAAQNTPDNQPVIVDAVVETEQVSSTVPTVDYTQNAVPQQPAAPNYNQQQPNYTQPNYAAPQTPANPYAPAQPVQPAQPAQPQYAQNVPQTNPYDANQYAAPNATPNYAANQAPTYTSSTGQQYAGASSTQSPFVQNQQDPFGQQAPFNQQAQPPYGQQPQQSPFVQNQPFQQPYQQQYQQAPYGQQPQQMYANGAEPPLNQPWYGIGFGDAIARFFKKYATFSGRASRGEYWWVFLFTTIVSAVLGMFEQVDSLQTLMNVLTSLWNLAIIIPMIALTVRRLHDSNLNGAWFLLPYGLEFLGVIIMLAGGVGFALTGSMNTFLVGGGASVVIGLLVVIGGAVAQIILMVRPSDPRGASYDSAQ</sequence>
<reference evidence="3 4" key="1">
    <citation type="submission" date="2019-09" db="EMBL/GenBank/DDBJ databases">
        <title>Bifidobacterium canis sp. nov., isolated from the digestive tract of German Shepherd dog puppy.</title>
        <authorList>
            <person name="Bunesova V."/>
        </authorList>
    </citation>
    <scope>NUCLEOTIDE SEQUENCE [LARGE SCALE GENOMIC DNA]</scope>
    <source>
        <strain evidence="3 4">GSD1FS</strain>
    </source>
</reference>
<feature type="compositionally biased region" description="Polar residues" evidence="1">
    <location>
        <begin position="1"/>
        <end position="33"/>
    </location>
</feature>
<comment type="caution">
    <text evidence="3">The sequence shown here is derived from an EMBL/GenBank/DDBJ whole genome shotgun (WGS) entry which is preliminary data.</text>
</comment>
<proteinExistence type="predicted"/>
<dbReference type="Proteomes" id="UP000487882">
    <property type="component" value="Unassembled WGS sequence"/>
</dbReference>
<organism evidence="3 4">
    <name type="scientific">Bifidobacterium canis</name>
    <dbReference type="NCBI Taxonomy" id="2610880"/>
    <lineage>
        <taxon>Bacteria</taxon>
        <taxon>Bacillati</taxon>
        <taxon>Actinomycetota</taxon>
        <taxon>Actinomycetes</taxon>
        <taxon>Bifidobacteriales</taxon>
        <taxon>Bifidobacteriaceae</taxon>
        <taxon>Bifidobacterium</taxon>
    </lineage>
</organism>
<name>A0A7K1J3U0_9BIFI</name>
<dbReference type="InterPro" id="IPR008523">
    <property type="entry name" value="DUF805"/>
</dbReference>
<feature type="compositionally biased region" description="Polar residues" evidence="1">
    <location>
        <begin position="45"/>
        <end position="57"/>
    </location>
</feature>
<evidence type="ECO:0008006" key="5">
    <source>
        <dbReference type="Google" id="ProtNLM"/>
    </source>
</evidence>
<feature type="compositionally biased region" description="Low complexity" evidence="1">
    <location>
        <begin position="58"/>
        <end position="139"/>
    </location>
</feature>
<keyword evidence="4" id="KW-1185">Reference proteome</keyword>
<dbReference type="GO" id="GO:0005886">
    <property type="term" value="C:plasma membrane"/>
    <property type="evidence" value="ECO:0007669"/>
    <property type="project" value="TreeGrafter"/>
</dbReference>
<dbReference type="Pfam" id="PF05656">
    <property type="entry name" value="DUF805"/>
    <property type="match status" value="1"/>
</dbReference>
<accession>A0A7K1J3U0</accession>
<feature type="transmembrane region" description="Helical" evidence="2">
    <location>
        <begin position="285"/>
        <end position="303"/>
    </location>
</feature>
<keyword evidence="2" id="KW-1133">Transmembrane helix</keyword>
<evidence type="ECO:0000256" key="2">
    <source>
        <dbReference type="SAM" id="Phobius"/>
    </source>
</evidence>
<dbReference type="RefSeq" id="WP_196425013.1">
    <property type="nucleotide sequence ID" value="NZ_WNLP01000002.1"/>
</dbReference>
<evidence type="ECO:0000256" key="1">
    <source>
        <dbReference type="SAM" id="MobiDB-lite"/>
    </source>
</evidence>
<dbReference type="EMBL" id="WNLP01000002">
    <property type="protein sequence ID" value="MUH59316.1"/>
    <property type="molecule type" value="Genomic_DNA"/>
</dbReference>
<keyword evidence="2" id="KW-0472">Membrane</keyword>
<evidence type="ECO:0000313" key="4">
    <source>
        <dbReference type="Proteomes" id="UP000487882"/>
    </source>
</evidence>
<protein>
    <recommendedName>
        <fullName evidence="5">DUF805 domain-containing protein</fullName>
    </recommendedName>
</protein>